<keyword evidence="5" id="KW-0560">Oxidoreductase</keyword>
<feature type="domain" description="Nitrite/sulphite reductase 4Fe-4S" evidence="8">
    <location>
        <begin position="135"/>
        <end position="286"/>
    </location>
</feature>
<keyword evidence="4" id="KW-0479">Metal-binding</keyword>
<dbReference type="InterPro" id="IPR036136">
    <property type="entry name" value="Nit/Sulf_reduc_fer-like_dom_sf"/>
</dbReference>
<evidence type="ECO:0000259" key="8">
    <source>
        <dbReference type="Pfam" id="PF01077"/>
    </source>
</evidence>
<evidence type="ECO:0000256" key="7">
    <source>
        <dbReference type="ARBA" id="ARBA00023014"/>
    </source>
</evidence>
<keyword evidence="11" id="KW-1185">Reference proteome</keyword>
<evidence type="ECO:0000256" key="4">
    <source>
        <dbReference type="ARBA" id="ARBA00022723"/>
    </source>
</evidence>
<sequence>MAYEPIWTKEPDKLSKFEFVKLEKDGLDIIRNIIEKYALEGYDSIPADDLDLFKWAGVYQQKPKNGHFMMRVRINTGVMTSAQARTLADISRLYGRNLVDITTRQAIQFHWLTVENFPDIFKRLEEVGLYSFEACGDCPRTIVGNPLAGIDKDELMDTKALVDEVNNFFVLNRDFSNLPRKLKMSISANPYNNAHAEINDLAFTPAVKEIDGKETIGFHVMVGGGLSAKPHLAQKLDIFVRPDEVLKVAIGVATIFRDNGYREKRHHARLKFLVADWGAEKFKDKLFELIGELPARGEDKTAGWQAAYFDGVHPQPQQGLNYVGLNVPVGRLNADELAQLADLADTYGDGTIRTTMSQNAILSGVPNDKVEELLAASVLQRLSAAPKPFISRTVACTGNEFCSLALVETKKRAVAIAEYLDERLDLGEKIRLHLIGCPNACGQKQIGDIGLQGALVKTPEGMAEAYDIAVGGTLGGGAQGPAAKFAQPLKGRVKADEVAGVLEQLLLFYKSERAAGESFHAFTERVGVPAIQDKLNSILSTVAS</sequence>
<feature type="domain" description="Nitrite/Sulfite reductase ferredoxin-like" evidence="9">
    <location>
        <begin position="313"/>
        <end position="376"/>
    </location>
</feature>
<feature type="domain" description="Nitrite/Sulfite reductase ferredoxin-like" evidence="9">
    <location>
        <begin position="60"/>
        <end position="127"/>
    </location>
</feature>
<keyword evidence="2" id="KW-0004">4Fe-4S</keyword>
<dbReference type="GO" id="GO:0016491">
    <property type="term" value="F:oxidoreductase activity"/>
    <property type="evidence" value="ECO:0007669"/>
    <property type="project" value="UniProtKB-KW"/>
</dbReference>
<evidence type="ECO:0000259" key="9">
    <source>
        <dbReference type="Pfam" id="PF03460"/>
    </source>
</evidence>
<dbReference type="eggNOG" id="COG0155">
    <property type="taxonomic scope" value="Bacteria"/>
</dbReference>
<dbReference type="GO" id="GO:0020037">
    <property type="term" value="F:heme binding"/>
    <property type="evidence" value="ECO:0007669"/>
    <property type="project" value="InterPro"/>
</dbReference>
<reference evidence="10 11" key="1">
    <citation type="submission" date="2014-08" db="EMBL/GenBank/DDBJ databases">
        <title>Comparative genomics of the Paenibacillus odorifer group.</title>
        <authorList>
            <person name="den Bakker H.C."/>
            <person name="Tsai Y.-C."/>
            <person name="Martin N."/>
            <person name="Korlach J."/>
            <person name="Wiedmann M."/>
        </authorList>
    </citation>
    <scope>NUCLEOTIDE SEQUENCE [LARGE SCALE GENOMIC DNA]</scope>
    <source>
        <strain evidence="10 11">DSM 1735</strain>
    </source>
</reference>
<evidence type="ECO:0000256" key="5">
    <source>
        <dbReference type="ARBA" id="ARBA00023002"/>
    </source>
</evidence>
<dbReference type="Gene3D" id="3.90.480.20">
    <property type="match status" value="1"/>
</dbReference>
<keyword evidence="7" id="KW-0411">Iron-sulfur</keyword>
<protein>
    <submittedName>
        <fullName evidence="10">Ferredoxin--nitrite reductase</fullName>
    </submittedName>
</protein>
<organism evidence="10 11">
    <name type="scientific">Paenibacillus durus</name>
    <name type="common">Paenibacillus azotofixans</name>
    <dbReference type="NCBI Taxonomy" id="44251"/>
    <lineage>
        <taxon>Bacteria</taxon>
        <taxon>Bacillati</taxon>
        <taxon>Bacillota</taxon>
        <taxon>Bacilli</taxon>
        <taxon>Bacillales</taxon>
        <taxon>Paenibacillaceae</taxon>
        <taxon>Paenibacillus</taxon>
    </lineage>
</organism>
<dbReference type="Pfam" id="PF03460">
    <property type="entry name" value="NIR_SIR_ferr"/>
    <property type="match status" value="2"/>
</dbReference>
<dbReference type="PANTHER" id="PTHR32439:SF0">
    <property type="entry name" value="FERREDOXIN--NITRITE REDUCTASE, CHLOROPLASTIC"/>
    <property type="match status" value="1"/>
</dbReference>
<evidence type="ECO:0000256" key="3">
    <source>
        <dbReference type="ARBA" id="ARBA00022617"/>
    </source>
</evidence>
<dbReference type="KEGG" id="pdu:PDUR_24960"/>
<dbReference type="STRING" id="44251.PDUR_24960"/>
<dbReference type="PANTHER" id="PTHR32439">
    <property type="entry name" value="FERREDOXIN--NITRITE REDUCTASE, CHLOROPLASTIC"/>
    <property type="match status" value="1"/>
</dbReference>
<dbReference type="SUPFAM" id="SSF55124">
    <property type="entry name" value="Nitrite/Sulfite reductase N-terminal domain-like"/>
    <property type="match status" value="2"/>
</dbReference>
<dbReference type="OrthoDB" id="9803707at2"/>
<dbReference type="AlphaFoldDB" id="A0A089J0P6"/>
<accession>A0A089J0P6</accession>
<dbReference type="GO" id="GO:0051539">
    <property type="term" value="F:4 iron, 4 sulfur cluster binding"/>
    <property type="evidence" value="ECO:0007669"/>
    <property type="project" value="UniProtKB-KW"/>
</dbReference>
<dbReference type="InterPro" id="IPR051329">
    <property type="entry name" value="NIR_SIR_4Fe-4S"/>
</dbReference>
<evidence type="ECO:0000256" key="1">
    <source>
        <dbReference type="ARBA" id="ARBA00010429"/>
    </source>
</evidence>
<dbReference type="SUPFAM" id="SSF56014">
    <property type="entry name" value="Nitrite and sulphite reductase 4Fe-4S domain-like"/>
    <property type="match status" value="2"/>
</dbReference>
<dbReference type="InterPro" id="IPR006067">
    <property type="entry name" value="NO2/SO3_Rdtase_4Fe4S_dom"/>
</dbReference>
<evidence type="ECO:0000256" key="2">
    <source>
        <dbReference type="ARBA" id="ARBA00022485"/>
    </source>
</evidence>
<name>A0A089J0P6_PAEDU</name>
<dbReference type="GO" id="GO:0046872">
    <property type="term" value="F:metal ion binding"/>
    <property type="evidence" value="ECO:0007669"/>
    <property type="project" value="UniProtKB-KW"/>
</dbReference>
<feature type="domain" description="Nitrite/sulphite reductase 4Fe-4S" evidence="8">
    <location>
        <begin position="392"/>
        <end position="535"/>
    </location>
</feature>
<dbReference type="InterPro" id="IPR005117">
    <property type="entry name" value="NiRdtase/SiRdtase_haem-b_fer"/>
</dbReference>
<dbReference type="InterPro" id="IPR045854">
    <property type="entry name" value="NO2/SO3_Rdtase_4Fe4S_sf"/>
</dbReference>
<dbReference type="Gene3D" id="3.30.413.10">
    <property type="entry name" value="Sulfite Reductase Hemoprotein, domain 1"/>
    <property type="match status" value="2"/>
</dbReference>
<evidence type="ECO:0000256" key="6">
    <source>
        <dbReference type="ARBA" id="ARBA00023004"/>
    </source>
</evidence>
<dbReference type="Proteomes" id="UP000029409">
    <property type="component" value="Chromosome"/>
</dbReference>
<keyword evidence="3" id="KW-0349">Heme</keyword>
<dbReference type="InterPro" id="IPR006066">
    <property type="entry name" value="NO2/SO3_Rdtase_FeS/sirohaem_BS"/>
</dbReference>
<dbReference type="EMBL" id="CP009288">
    <property type="protein sequence ID" value="AIQ14764.1"/>
    <property type="molecule type" value="Genomic_DNA"/>
</dbReference>
<evidence type="ECO:0000313" key="11">
    <source>
        <dbReference type="Proteomes" id="UP000029409"/>
    </source>
</evidence>
<evidence type="ECO:0000313" key="10">
    <source>
        <dbReference type="EMBL" id="AIQ14764.1"/>
    </source>
</evidence>
<dbReference type="RefSeq" id="WP_042208476.1">
    <property type="nucleotide sequence ID" value="NZ_CP009288.1"/>
</dbReference>
<dbReference type="PRINTS" id="PR00397">
    <property type="entry name" value="SIROHAEM"/>
</dbReference>
<proteinExistence type="inferred from homology"/>
<gene>
    <name evidence="10" type="ORF">PDUR_24960</name>
</gene>
<dbReference type="Pfam" id="PF01077">
    <property type="entry name" value="NIR_SIR"/>
    <property type="match status" value="2"/>
</dbReference>
<comment type="similarity">
    <text evidence="1">Belongs to the nitrite and sulfite reductase 4Fe-4S domain family.</text>
</comment>
<keyword evidence="6" id="KW-0408">Iron</keyword>